<gene>
    <name evidence="2" type="ORF">SCHCODRAFT_102892</name>
</gene>
<name>D8PRL8_SCHCM</name>
<organism evidence="3">
    <name type="scientific">Schizophyllum commune (strain H4-8 / FGSC 9210)</name>
    <name type="common">Split gill fungus</name>
    <dbReference type="NCBI Taxonomy" id="578458"/>
    <lineage>
        <taxon>Eukaryota</taxon>
        <taxon>Fungi</taxon>
        <taxon>Dikarya</taxon>
        <taxon>Basidiomycota</taxon>
        <taxon>Agaricomycotina</taxon>
        <taxon>Agaricomycetes</taxon>
        <taxon>Agaricomycetidae</taxon>
        <taxon>Agaricales</taxon>
        <taxon>Schizophyllaceae</taxon>
        <taxon>Schizophyllum</taxon>
    </lineage>
</organism>
<proteinExistence type="predicted"/>
<dbReference type="OrthoDB" id="3265815at2759"/>
<feature type="region of interest" description="Disordered" evidence="1">
    <location>
        <begin position="349"/>
        <end position="371"/>
    </location>
</feature>
<dbReference type="HOGENOM" id="CLU_051530_2_0_1"/>
<keyword evidence="3" id="KW-1185">Reference proteome</keyword>
<reference evidence="2 3" key="1">
    <citation type="journal article" date="2010" name="Nat. Biotechnol.">
        <title>Genome sequence of the model mushroom Schizophyllum commune.</title>
        <authorList>
            <person name="Ohm R.A."/>
            <person name="de Jong J.F."/>
            <person name="Lugones L.G."/>
            <person name="Aerts A."/>
            <person name="Kothe E."/>
            <person name="Stajich J.E."/>
            <person name="de Vries R.P."/>
            <person name="Record E."/>
            <person name="Levasseur A."/>
            <person name="Baker S.E."/>
            <person name="Bartholomew K.A."/>
            <person name="Coutinho P.M."/>
            <person name="Erdmann S."/>
            <person name="Fowler T.J."/>
            <person name="Gathman A.C."/>
            <person name="Lombard V."/>
            <person name="Henrissat B."/>
            <person name="Knabe N."/>
            <person name="Kuees U."/>
            <person name="Lilly W.W."/>
            <person name="Lindquist E."/>
            <person name="Lucas S."/>
            <person name="Magnuson J.K."/>
            <person name="Piumi F."/>
            <person name="Raudaskoski M."/>
            <person name="Salamov A."/>
            <person name="Schmutz J."/>
            <person name="Schwarze F.W.M.R."/>
            <person name="vanKuyk P.A."/>
            <person name="Horton J.S."/>
            <person name="Grigoriev I.V."/>
            <person name="Woesten H.A.B."/>
        </authorList>
    </citation>
    <scope>NUCLEOTIDE SEQUENCE [LARGE SCALE GENOMIC DNA]</scope>
    <source>
        <strain evidence="3">H4-8 / FGSC 9210</strain>
    </source>
</reference>
<sequence length="371" mass="40969">MDDWQTTFSFLADAGDVRGRSVLGSPIDVPGIQVPTPPESHKGTPIDEPTEAQTQIHDVPTVSVSTTFHAASQLRARPPDIILVSEDGVYFYLHQDVLLSSSDNAFDGLVPAAPLDGQPPVTRISDSSQVFNVIAHTVYDMACAHYSPAFDTLVTAVHRLPAYGVSVRSRLAPGTPLYALLLCHSPLRPLDTYALAAQYDLFDLAQATSSHLLSLPLYTVSDEMAQRIGPVYLKRLFFLHFGRTEALKRILLQPPHPHPPTPWCDFTEQKKLVRAWALATAYLAWEARPDLSTSTIESSLNPLAEHLTCDECLKTLTERIKNLLIQWSLVKVRRSSHTLLGTYTDHHLPSPAHDMTSPTTKTPRIHALALP</sequence>
<dbReference type="Proteomes" id="UP000007431">
    <property type="component" value="Unassembled WGS sequence"/>
</dbReference>
<feature type="region of interest" description="Disordered" evidence="1">
    <location>
        <begin position="26"/>
        <end position="46"/>
    </location>
</feature>
<evidence type="ECO:0000256" key="1">
    <source>
        <dbReference type="SAM" id="MobiDB-lite"/>
    </source>
</evidence>
<dbReference type="GeneID" id="9588137"/>
<evidence type="ECO:0008006" key="4">
    <source>
        <dbReference type="Google" id="ProtNLM"/>
    </source>
</evidence>
<evidence type="ECO:0000313" key="2">
    <source>
        <dbReference type="EMBL" id="EFJ03168.1"/>
    </source>
</evidence>
<dbReference type="EMBL" id="GL377302">
    <property type="protein sequence ID" value="EFJ03168.1"/>
    <property type="molecule type" value="Genomic_DNA"/>
</dbReference>
<evidence type="ECO:0000313" key="3">
    <source>
        <dbReference type="Proteomes" id="UP000007431"/>
    </source>
</evidence>
<dbReference type="eggNOG" id="KOG0519">
    <property type="taxonomic scope" value="Eukaryota"/>
</dbReference>
<dbReference type="OMA" id="ADHLTCE"/>
<accession>D8PRL8</accession>
<dbReference type="AlphaFoldDB" id="D8PRL8"/>
<dbReference type="KEGG" id="scm:SCHCO_02730626"/>
<dbReference type="InParanoid" id="D8PRL8"/>
<dbReference type="VEuPathDB" id="FungiDB:SCHCODRAFT_02730626"/>
<feature type="non-terminal residue" evidence="2">
    <location>
        <position position="371"/>
    </location>
</feature>
<protein>
    <recommendedName>
        <fullName evidence="4">BTB domain-containing protein</fullName>
    </recommendedName>
</protein>
<dbReference type="RefSeq" id="XP_003038070.1">
    <property type="nucleotide sequence ID" value="XM_003038024.1"/>
</dbReference>